<evidence type="ECO:0000313" key="3">
    <source>
        <dbReference type="EMBL" id="MBD3867382.1"/>
    </source>
</evidence>
<protein>
    <submittedName>
        <fullName evidence="3">NADPH-dependent glutamate synthase</fullName>
        <ecNumber evidence="3">1.4.1.13</ecNumber>
    </submittedName>
</protein>
<dbReference type="PRINTS" id="PR00419">
    <property type="entry name" value="ADXRDTASE"/>
</dbReference>
<evidence type="ECO:0000313" key="4">
    <source>
        <dbReference type="Proteomes" id="UP000648239"/>
    </source>
</evidence>
<reference evidence="3 4" key="1">
    <citation type="submission" date="2020-08" db="EMBL/GenBank/DDBJ databases">
        <title>Acidobacteriota in marine sediments use diverse sulfur dissimilation pathways.</title>
        <authorList>
            <person name="Wasmund K."/>
        </authorList>
    </citation>
    <scope>NUCLEOTIDE SEQUENCE [LARGE SCALE GENOMIC DNA]</scope>
    <source>
        <strain evidence="3">MAG AM4</strain>
    </source>
</reference>
<proteinExistence type="predicted"/>
<dbReference type="Gene3D" id="3.50.50.60">
    <property type="entry name" value="FAD/NAD(P)-binding domain"/>
    <property type="match status" value="2"/>
</dbReference>
<sequence length="505" mass="55074">MSEIKKQSLTEEQLRERIEHREEYSNKDKLKMAKVWWREQKPEDRVKNTEEVPFRLSELEAQAEAVRCMDCIKKNCVAGCPVAIDVPAMLRLVGEGDFRGAVRKMKETNVLPAITGRVCPQETQCQAVCLMSKAHKSTDEAVSIGKVEAFLADWERENGVEVPECAPATGKKVAVIGGGPAGLTCAADLARLGHGVTILEAFHKLGGVLVYGIPEFRLPKKIVEAEIGVLGEMGVKFEPNVVVGQTVTIDELLEEEGYDAVFVATGAGLPWFMDLPGEDLNGVYSANEYLTRANLMNAYKYGTEADTPIAQSKRLAVVGGGNVAMDSARTAIRLGVPEVWLIYRRTEAEMPARLEEIHHAKEEGVKLHLLTSPVEYTGNDKGFVTSMKLQRMELGEPDASGRRRPVPIEGAIEEFDVDTVVVSIGNGANPLIPRTTPGLDTNERKGTIVVDFERFMTSRPAVFAGGDIVVGASTVIMAMGHGRTAAASIHQYLEDGEWPSNGEAN</sequence>
<feature type="domain" description="FAD/NAD(P)-binding" evidence="1">
    <location>
        <begin position="171"/>
        <end position="482"/>
    </location>
</feature>
<dbReference type="InterPro" id="IPR006004">
    <property type="entry name" value="SudA-like"/>
</dbReference>
<dbReference type="PANTHER" id="PTHR42783:SF3">
    <property type="entry name" value="GLUTAMATE SYNTHASE [NADPH] SMALL CHAIN-RELATED"/>
    <property type="match status" value="1"/>
</dbReference>
<comment type="caution">
    <text evidence="3">The sequence shown here is derived from an EMBL/GenBank/DDBJ whole genome shotgun (WGS) entry which is preliminary data.</text>
</comment>
<dbReference type="InterPro" id="IPR023753">
    <property type="entry name" value="FAD/NAD-binding_dom"/>
</dbReference>
<dbReference type="EC" id="1.4.1.13" evidence="3"/>
<dbReference type="SUPFAM" id="SSF51971">
    <property type="entry name" value="Nucleotide-binding domain"/>
    <property type="match status" value="1"/>
</dbReference>
<dbReference type="GO" id="GO:0051536">
    <property type="term" value="F:iron-sulfur cluster binding"/>
    <property type="evidence" value="ECO:0007669"/>
    <property type="project" value="InterPro"/>
</dbReference>
<dbReference type="InterPro" id="IPR009051">
    <property type="entry name" value="Helical_ferredxn"/>
</dbReference>
<dbReference type="GO" id="GO:0004355">
    <property type="term" value="F:glutamate synthase (NADPH) activity"/>
    <property type="evidence" value="ECO:0007669"/>
    <property type="project" value="UniProtKB-EC"/>
</dbReference>
<name>A0A8J6XYY3_9BACT</name>
<dbReference type="InterPro" id="IPR036188">
    <property type="entry name" value="FAD/NAD-bd_sf"/>
</dbReference>
<dbReference type="AlphaFoldDB" id="A0A8J6XYY3"/>
<dbReference type="Pfam" id="PF14691">
    <property type="entry name" value="Fer4_20"/>
    <property type="match status" value="1"/>
</dbReference>
<accession>A0A8J6XYY3</accession>
<dbReference type="Gene3D" id="1.10.1060.10">
    <property type="entry name" value="Alpha-helical ferredoxin"/>
    <property type="match status" value="1"/>
</dbReference>
<keyword evidence="3" id="KW-0560">Oxidoreductase</keyword>
<dbReference type="EMBL" id="JACXWD010000009">
    <property type="protein sequence ID" value="MBD3867382.1"/>
    <property type="molecule type" value="Genomic_DNA"/>
</dbReference>
<gene>
    <name evidence="3" type="primary">gltA</name>
    <name evidence="3" type="ORF">IFK94_04570</name>
</gene>
<dbReference type="InterPro" id="IPR028261">
    <property type="entry name" value="DPD_II"/>
</dbReference>
<organism evidence="3 4">
    <name type="scientific">Candidatus Polarisedimenticola svalbardensis</name>
    <dbReference type="NCBI Taxonomy" id="2886004"/>
    <lineage>
        <taxon>Bacteria</taxon>
        <taxon>Pseudomonadati</taxon>
        <taxon>Acidobacteriota</taxon>
        <taxon>Candidatus Polarisedimenticolia</taxon>
        <taxon>Candidatus Polarisedimenticolales</taxon>
        <taxon>Candidatus Polarisedimenticolaceae</taxon>
        <taxon>Candidatus Polarisedimenticola</taxon>
    </lineage>
</organism>
<dbReference type="SUPFAM" id="SSF46548">
    <property type="entry name" value="alpha-helical ferredoxin"/>
    <property type="match status" value="1"/>
</dbReference>
<feature type="domain" description="Dihydroprymidine dehydrogenase" evidence="2">
    <location>
        <begin position="45"/>
        <end position="159"/>
    </location>
</feature>
<dbReference type="Pfam" id="PF07992">
    <property type="entry name" value="Pyr_redox_2"/>
    <property type="match status" value="1"/>
</dbReference>
<dbReference type="Proteomes" id="UP000648239">
    <property type="component" value="Unassembled WGS sequence"/>
</dbReference>
<evidence type="ECO:0000259" key="2">
    <source>
        <dbReference type="Pfam" id="PF14691"/>
    </source>
</evidence>
<evidence type="ECO:0000259" key="1">
    <source>
        <dbReference type="Pfam" id="PF07992"/>
    </source>
</evidence>
<dbReference type="PANTHER" id="PTHR42783">
    <property type="entry name" value="GLUTAMATE SYNTHASE [NADPH] SMALL CHAIN"/>
    <property type="match status" value="1"/>
</dbReference>
<dbReference type="NCBIfam" id="TIGR01316">
    <property type="entry name" value="gltA"/>
    <property type="match status" value="1"/>
</dbReference>